<dbReference type="AlphaFoldDB" id="A0A3M7T383"/>
<keyword evidence="2" id="KW-1185">Reference proteome</keyword>
<gene>
    <name evidence="1" type="ORF">BpHYR1_036595</name>
</gene>
<dbReference type="Proteomes" id="UP000276133">
    <property type="component" value="Unassembled WGS sequence"/>
</dbReference>
<sequence>MYQLLQFTEHVLVLQNLSFGKFFNSNNLLRFIYENLFSSSIFKNKEKIRLTSRYSQYKALLLYLNKYLICNGLKLAQNTKGHRKKKYSHNIKKDTKGHYLIPYKYDIIVKKSGQTRTFRYSVNEKLKKNSKS</sequence>
<accession>A0A3M7T383</accession>
<evidence type="ECO:0000313" key="1">
    <source>
        <dbReference type="EMBL" id="RNA42494.1"/>
    </source>
</evidence>
<protein>
    <submittedName>
        <fullName evidence="1">Uncharacterized protein</fullName>
    </submittedName>
</protein>
<proteinExistence type="predicted"/>
<reference evidence="1 2" key="1">
    <citation type="journal article" date="2018" name="Sci. Rep.">
        <title>Genomic signatures of local adaptation to the degree of environmental predictability in rotifers.</title>
        <authorList>
            <person name="Franch-Gras L."/>
            <person name="Hahn C."/>
            <person name="Garcia-Roger E.M."/>
            <person name="Carmona M.J."/>
            <person name="Serra M."/>
            <person name="Gomez A."/>
        </authorList>
    </citation>
    <scope>NUCLEOTIDE SEQUENCE [LARGE SCALE GENOMIC DNA]</scope>
    <source>
        <strain evidence="1">HYR1</strain>
    </source>
</reference>
<comment type="caution">
    <text evidence="1">The sequence shown here is derived from an EMBL/GenBank/DDBJ whole genome shotgun (WGS) entry which is preliminary data.</text>
</comment>
<name>A0A3M7T383_BRAPC</name>
<organism evidence="1 2">
    <name type="scientific">Brachionus plicatilis</name>
    <name type="common">Marine rotifer</name>
    <name type="synonym">Brachionus muelleri</name>
    <dbReference type="NCBI Taxonomy" id="10195"/>
    <lineage>
        <taxon>Eukaryota</taxon>
        <taxon>Metazoa</taxon>
        <taxon>Spiralia</taxon>
        <taxon>Gnathifera</taxon>
        <taxon>Rotifera</taxon>
        <taxon>Eurotatoria</taxon>
        <taxon>Monogononta</taxon>
        <taxon>Pseudotrocha</taxon>
        <taxon>Ploima</taxon>
        <taxon>Brachionidae</taxon>
        <taxon>Brachionus</taxon>
    </lineage>
</organism>
<evidence type="ECO:0000313" key="2">
    <source>
        <dbReference type="Proteomes" id="UP000276133"/>
    </source>
</evidence>
<dbReference type="EMBL" id="REGN01000361">
    <property type="protein sequence ID" value="RNA42494.1"/>
    <property type="molecule type" value="Genomic_DNA"/>
</dbReference>